<dbReference type="AlphaFoldDB" id="M4BSX4"/>
<proteinExistence type="predicted"/>
<dbReference type="EMBL" id="JH597790">
    <property type="status" value="NOT_ANNOTATED_CDS"/>
    <property type="molecule type" value="Genomic_DNA"/>
</dbReference>
<reference evidence="1" key="2">
    <citation type="submission" date="2015-06" db="UniProtKB">
        <authorList>
            <consortium name="EnsemblProtists"/>
        </authorList>
    </citation>
    <scope>IDENTIFICATION</scope>
    <source>
        <strain evidence="1">Emoy2</strain>
    </source>
</reference>
<dbReference type="HOGENOM" id="CLU_2872381_0_0_1"/>
<dbReference type="Proteomes" id="UP000011713">
    <property type="component" value="Unassembled WGS sequence"/>
</dbReference>
<sequence length="64" mass="7480">MANPEQRLHYKLVDTAQSSFMSQRGSVTIEGSVEEFWQTGLRQIRAVANREHRRANTKFKERVC</sequence>
<accession>M4BSX4</accession>
<name>M4BSX4_HYAAE</name>
<dbReference type="EnsemblProtists" id="HpaT809559">
    <property type="protein sequence ID" value="HpaP809559"/>
    <property type="gene ID" value="HpaG809559"/>
</dbReference>
<reference evidence="2" key="1">
    <citation type="journal article" date="2010" name="Science">
        <title>Signatures of adaptation to obligate biotrophy in the Hyaloperonospora arabidopsidis genome.</title>
        <authorList>
            <person name="Baxter L."/>
            <person name="Tripathy S."/>
            <person name="Ishaque N."/>
            <person name="Boot N."/>
            <person name="Cabral A."/>
            <person name="Kemen E."/>
            <person name="Thines M."/>
            <person name="Ah-Fong A."/>
            <person name="Anderson R."/>
            <person name="Badejoko W."/>
            <person name="Bittner-Eddy P."/>
            <person name="Boore J.L."/>
            <person name="Chibucos M.C."/>
            <person name="Coates M."/>
            <person name="Dehal P."/>
            <person name="Delehaunty K."/>
            <person name="Dong S."/>
            <person name="Downton P."/>
            <person name="Dumas B."/>
            <person name="Fabro G."/>
            <person name="Fronick C."/>
            <person name="Fuerstenberg S.I."/>
            <person name="Fulton L."/>
            <person name="Gaulin E."/>
            <person name="Govers F."/>
            <person name="Hughes L."/>
            <person name="Humphray S."/>
            <person name="Jiang R.H."/>
            <person name="Judelson H."/>
            <person name="Kamoun S."/>
            <person name="Kyung K."/>
            <person name="Meijer H."/>
            <person name="Minx P."/>
            <person name="Morris P."/>
            <person name="Nelson J."/>
            <person name="Phuntumart V."/>
            <person name="Qutob D."/>
            <person name="Rehmany A."/>
            <person name="Rougon-Cardoso A."/>
            <person name="Ryden P."/>
            <person name="Torto-Alalibo T."/>
            <person name="Studholme D."/>
            <person name="Wang Y."/>
            <person name="Win J."/>
            <person name="Wood J."/>
            <person name="Clifton S.W."/>
            <person name="Rogers J."/>
            <person name="Van den Ackerveken G."/>
            <person name="Jones J.D."/>
            <person name="McDowell J.M."/>
            <person name="Beynon J."/>
            <person name="Tyler B.M."/>
        </authorList>
    </citation>
    <scope>NUCLEOTIDE SEQUENCE [LARGE SCALE GENOMIC DNA]</scope>
    <source>
        <strain evidence="2">Emoy2</strain>
    </source>
</reference>
<dbReference type="InParanoid" id="M4BSX4"/>
<protein>
    <submittedName>
        <fullName evidence="1">Uncharacterized protein</fullName>
    </submittedName>
</protein>
<keyword evidence="2" id="KW-1185">Reference proteome</keyword>
<evidence type="ECO:0000313" key="1">
    <source>
        <dbReference type="EnsemblProtists" id="HpaP809559"/>
    </source>
</evidence>
<evidence type="ECO:0000313" key="2">
    <source>
        <dbReference type="Proteomes" id="UP000011713"/>
    </source>
</evidence>
<dbReference type="VEuPathDB" id="FungiDB:HpaG809558"/>
<organism evidence="1 2">
    <name type="scientific">Hyaloperonospora arabidopsidis (strain Emoy2)</name>
    <name type="common">Downy mildew agent</name>
    <name type="synonym">Peronospora arabidopsidis</name>
    <dbReference type="NCBI Taxonomy" id="559515"/>
    <lineage>
        <taxon>Eukaryota</taxon>
        <taxon>Sar</taxon>
        <taxon>Stramenopiles</taxon>
        <taxon>Oomycota</taxon>
        <taxon>Peronosporomycetes</taxon>
        <taxon>Peronosporales</taxon>
        <taxon>Peronosporaceae</taxon>
        <taxon>Hyaloperonospora</taxon>
    </lineage>
</organism>
<dbReference type="EnsemblProtists" id="HpaT809558">
    <property type="protein sequence ID" value="HpaP809558"/>
    <property type="gene ID" value="HpaG809558"/>
</dbReference>